<dbReference type="AlphaFoldDB" id="A0A9J6RLF2"/>
<dbReference type="PANTHER" id="PTHR30069">
    <property type="entry name" value="TONB-DEPENDENT OUTER MEMBRANE RECEPTOR"/>
    <property type="match status" value="1"/>
</dbReference>
<evidence type="ECO:0000313" key="15">
    <source>
        <dbReference type="EMBL" id="MCZ0865015.1"/>
    </source>
</evidence>
<comment type="caution">
    <text evidence="15">The sequence shown here is derived from an EMBL/GenBank/DDBJ whole genome shotgun (WGS) entry which is preliminary data.</text>
</comment>
<keyword evidence="8 9" id="KW-0998">Cell outer membrane</keyword>
<evidence type="ECO:0000256" key="10">
    <source>
        <dbReference type="PROSITE-ProRule" id="PRU10144"/>
    </source>
</evidence>
<evidence type="ECO:0000313" key="16">
    <source>
        <dbReference type="Proteomes" id="UP001069090"/>
    </source>
</evidence>
<evidence type="ECO:0000256" key="12">
    <source>
        <dbReference type="SAM" id="MobiDB-lite"/>
    </source>
</evidence>
<evidence type="ECO:0000256" key="7">
    <source>
        <dbReference type="ARBA" id="ARBA00023136"/>
    </source>
</evidence>
<proteinExistence type="inferred from homology"/>
<keyword evidence="2 9" id="KW-0813">Transport</keyword>
<dbReference type="PROSITE" id="PS52016">
    <property type="entry name" value="TONB_DEPENDENT_REC_3"/>
    <property type="match status" value="1"/>
</dbReference>
<evidence type="ECO:0000259" key="13">
    <source>
        <dbReference type="Pfam" id="PF00593"/>
    </source>
</evidence>
<keyword evidence="15" id="KW-0675">Receptor</keyword>
<evidence type="ECO:0000256" key="8">
    <source>
        <dbReference type="ARBA" id="ARBA00023237"/>
    </source>
</evidence>
<dbReference type="PANTHER" id="PTHR30069:SF40">
    <property type="entry name" value="TONB-DEPENDENT RECEPTOR NMB0964-RELATED"/>
    <property type="match status" value="1"/>
</dbReference>
<dbReference type="InterPro" id="IPR012910">
    <property type="entry name" value="Plug_dom"/>
</dbReference>
<dbReference type="EMBL" id="JAPTGG010000005">
    <property type="protein sequence ID" value="MCZ0865015.1"/>
    <property type="molecule type" value="Genomic_DNA"/>
</dbReference>
<dbReference type="InterPro" id="IPR036942">
    <property type="entry name" value="Beta-barrel_TonB_sf"/>
</dbReference>
<dbReference type="Proteomes" id="UP001069090">
    <property type="component" value="Unassembled WGS sequence"/>
</dbReference>
<evidence type="ECO:0000256" key="6">
    <source>
        <dbReference type="ARBA" id="ARBA00023077"/>
    </source>
</evidence>
<evidence type="ECO:0000256" key="4">
    <source>
        <dbReference type="ARBA" id="ARBA00022692"/>
    </source>
</evidence>
<dbReference type="GO" id="GO:0009279">
    <property type="term" value="C:cell outer membrane"/>
    <property type="evidence" value="ECO:0007669"/>
    <property type="project" value="UniProtKB-SubCell"/>
</dbReference>
<keyword evidence="6 11" id="KW-0798">TonB box</keyword>
<dbReference type="RefSeq" id="WP_258331169.1">
    <property type="nucleotide sequence ID" value="NZ_JAPTGG010000005.1"/>
</dbReference>
<keyword evidence="5" id="KW-0732">Signal</keyword>
<comment type="subcellular location">
    <subcellularLocation>
        <location evidence="1 9">Cell outer membrane</location>
        <topology evidence="1 9">Multi-pass membrane protein</topology>
    </subcellularLocation>
</comment>
<dbReference type="Gene3D" id="2.40.170.20">
    <property type="entry name" value="TonB-dependent receptor, beta-barrel domain"/>
    <property type="match status" value="1"/>
</dbReference>
<accession>A0A9J6RLF2</accession>
<name>A0A9J6RLF2_9GAMM</name>
<dbReference type="SUPFAM" id="SSF56935">
    <property type="entry name" value="Porins"/>
    <property type="match status" value="1"/>
</dbReference>
<gene>
    <name evidence="15" type="ORF">O0V09_07370</name>
</gene>
<comment type="similarity">
    <text evidence="9 11">Belongs to the TonB-dependent receptor family.</text>
</comment>
<evidence type="ECO:0000256" key="3">
    <source>
        <dbReference type="ARBA" id="ARBA00022452"/>
    </source>
</evidence>
<feature type="region of interest" description="Disordered" evidence="12">
    <location>
        <begin position="256"/>
        <end position="289"/>
    </location>
</feature>
<feature type="domain" description="TonB-dependent receptor-like beta-barrel" evidence="13">
    <location>
        <begin position="290"/>
        <end position="666"/>
    </location>
</feature>
<feature type="compositionally biased region" description="Basic and acidic residues" evidence="12">
    <location>
        <begin position="265"/>
        <end position="282"/>
    </location>
</feature>
<protein>
    <submittedName>
        <fullName evidence="15">TonB-dependent receptor</fullName>
    </submittedName>
</protein>
<feature type="short sequence motif" description="TonB C-terminal box" evidence="10">
    <location>
        <begin position="680"/>
        <end position="697"/>
    </location>
</feature>
<dbReference type="Pfam" id="PF00593">
    <property type="entry name" value="TonB_dep_Rec_b-barrel"/>
    <property type="match status" value="1"/>
</dbReference>
<dbReference type="Pfam" id="PF07715">
    <property type="entry name" value="Plug"/>
    <property type="match status" value="1"/>
</dbReference>
<evidence type="ECO:0000259" key="14">
    <source>
        <dbReference type="Pfam" id="PF07715"/>
    </source>
</evidence>
<evidence type="ECO:0000256" key="1">
    <source>
        <dbReference type="ARBA" id="ARBA00004571"/>
    </source>
</evidence>
<keyword evidence="4 9" id="KW-0812">Transmembrane</keyword>
<evidence type="ECO:0000256" key="5">
    <source>
        <dbReference type="ARBA" id="ARBA00022729"/>
    </source>
</evidence>
<dbReference type="InterPro" id="IPR039426">
    <property type="entry name" value="TonB-dep_rcpt-like"/>
</dbReference>
<reference evidence="15 16" key="1">
    <citation type="submission" date="2022-12" db="EMBL/GenBank/DDBJ databases">
        <title>Dasania phycosphaerae sp. nov., isolated from particulate material of the south coast of Korea.</title>
        <authorList>
            <person name="Jiang Y."/>
        </authorList>
    </citation>
    <scope>NUCLEOTIDE SEQUENCE [LARGE SCALE GENOMIC DNA]</scope>
    <source>
        <strain evidence="15 16">GY-19</strain>
    </source>
</reference>
<evidence type="ECO:0000256" key="2">
    <source>
        <dbReference type="ARBA" id="ARBA00022448"/>
    </source>
</evidence>
<keyword evidence="7 9" id="KW-0472">Membrane</keyword>
<dbReference type="InterPro" id="IPR000531">
    <property type="entry name" value="Beta-barrel_TonB"/>
</dbReference>
<dbReference type="InterPro" id="IPR037066">
    <property type="entry name" value="Plug_dom_sf"/>
</dbReference>
<organism evidence="15 16">
    <name type="scientific">Dasania phycosphaerae</name>
    <dbReference type="NCBI Taxonomy" id="2950436"/>
    <lineage>
        <taxon>Bacteria</taxon>
        <taxon>Pseudomonadati</taxon>
        <taxon>Pseudomonadota</taxon>
        <taxon>Gammaproteobacteria</taxon>
        <taxon>Cellvibrionales</taxon>
        <taxon>Spongiibacteraceae</taxon>
        <taxon>Dasania</taxon>
    </lineage>
</organism>
<dbReference type="PROSITE" id="PS01156">
    <property type="entry name" value="TONB_DEPENDENT_REC_2"/>
    <property type="match status" value="1"/>
</dbReference>
<dbReference type="Gene3D" id="2.170.130.10">
    <property type="entry name" value="TonB-dependent receptor, plug domain"/>
    <property type="match status" value="1"/>
</dbReference>
<dbReference type="InterPro" id="IPR010917">
    <property type="entry name" value="TonB_rcpt_CS"/>
</dbReference>
<dbReference type="GO" id="GO:0015344">
    <property type="term" value="F:siderophore uptake transmembrane transporter activity"/>
    <property type="evidence" value="ECO:0007669"/>
    <property type="project" value="TreeGrafter"/>
</dbReference>
<dbReference type="GO" id="GO:0044718">
    <property type="term" value="P:siderophore transmembrane transport"/>
    <property type="evidence" value="ECO:0007669"/>
    <property type="project" value="TreeGrafter"/>
</dbReference>
<sequence length="697" mass="75798">MQKHLMLPALVLCGFYEPVAAQAREMEHVLVTTPLHKSEAQTALPVTVISGEQLREQATSNLGETLGSMPGLANASFGPSVGQPVIRGQQGARVTVLQNGTGSGDASNSSADHAVSVEPVLAQSIEVLRGPATLLYGGGAIGGVINVIDGRIPEKPPEQFSGALELRHGSVNDENTAVLKLEGGGEQLAFHLSGVARSSNAMEIPGHAAAQPDEHELANKGFIANSDSELDSYTLGGSYSFEQGFVGLAVSRTSNEYGLPPGAHGHHEEHGEHDDHDEHEHDEHEEEAETEAIRLDIEQTRYDLRGAWLPHHSSAEHVLESLRWALSYSDYAHDEIEVDTETGSKAVGTHFSNEAWEGRIELVHREIAGWHGAVGLQLQQSDFSALGEEAFIPETEISRYGLFIVEDYHYGDVVYELGARVDSDRYKPQSVDEQRFTSWSLSSSALWQLDDNWQLGLALSSSERAPVTEELYSNTGASLGDYITHAASGVIELGNEQLDTEQANNAELSLSYQNDAIEGFITAYYNDFSDYIYLANTGAEQDETAIFAYRQQDASFTGLEFELSFALGAALGGDFDLSFFGDTIRGELNNSADVPRMPPRRLGSRLDFSTGPFGAYVALIDAAKQSRPGDFEEATPGYTRWDAGASYRFNEGGAQEYLVFVKLKNLSDEEIRSSVSFLRESAPEAGRSVELGLRVNF</sequence>
<evidence type="ECO:0000256" key="11">
    <source>
        <dbReference type="RuleBase" id="RU003357"/>
    </source>
</evidence>
<keyword evidence="16" id="KW-1185">Reference proteome</keyword>
<evidence type="ECO:0000256" key="9">
    <source>
        <dbReference type="PROSITE-ProRule" id="PRU01360"/>
    </source>
</evidence>
<feature type="domain" description="TonB-dependent receptor plug" evidence="14">
    <location>
        <begin position="41"/>
        <end position="144"/>
    </location>
</feature>
<keyword evidence="3 9" id="KW-1134">Transmembrane beta strand</keyword>